<accession>A0A834T1I3</accession>
<protein>
    <submittedName>
        <fullName evidence="1">Uncharacterized protein</fullName>
    </submittedName>
</protein>
<sequence length="52" mass="5622">MPCISSFTFPSSQPSSIASTTKLSSDSYFTWSSPSTPAAVVNHLRSPENFHT</sequence>
<keyword evidence="2" id="KW-1185">Reference proteome</keyword>
<name>A0A834T1I3_9FABA</name>
<dbReference type="AlphaFoldDB" id="A0A834T1I3"/>
<reference evidence="1" key="1">
    <citation type="submission" date="2020-09" db="EMBL/GenBank/DDBJ databases">
        <title>Genome-Enabled Discovery of Anthraquinone Biosynthesis in Senna tora.</title>
        <authorList>
            <person name="Kang S.-H."/>
            <person name="Pandey R.P."/>
            <person name="Lee C.-M."/>
            <person name="Sim J.-S."/>
            <person name="Jeong J.-T."/>
            <person name="Choi B.-S."/>
            <person name="Jung M."/>
            <person name="Ginzburg D."/>
            <person name="Zhao K."/>
            <person name="Won S.Y."/>
            <person name="Oh T.-J."/>
            <person name="Yu Y."/>
            <person name="Kim N.-H."/>
            <person name="Lee O.R."/>
            <person name="Lee T.-H."/>
            <person name="Bashyal P."/>
            <person name="Kim T.-S."/>
            <person name="Lee W.-H."/>
            <person name="Kawkins C."/>
            <person name="Kim C.-K."/>
            <person name="Kim J.S."/>
            <person name="Ahn B.O."/>
            <person name="Rhee S.Y."/>
            <person name="Sohng J.K."/>
        </authorList>
    </citation>
    <scope>NUCLEOTIDE SEQUENCE</scope>
    <source>
        <tissue evidence="1">Leaf</tissue>
    </source>
</reference>
<dbReference type="Proteomes" id="UP000634136">
    <property type="component" value="Unassembled WGS sequence"/>
</dbReference>
<proteinExistence type="predicted"/>
<evidence type="ECO:0000313" key="1">
    <source>
        <dbReference type="EMBL" id="KAF7812087.1"/>
    </source>
</evidence>
<dbReference type="EMBL" id="JAAIUW010000010">
    <property type="protein sequence ID" value="KAF7812087.1"/>
    <property type="molecule type" value="Genomic_DNA"/>
</dbReference>
<organism evidence="1 2">
    <name type="scientific">Senna tora</name>
    <dbReference type="NCBI Taxonomy" id="362788"/>
    <lineage>
        <taxon>Eukaryota</taxon>
        <taxon>Viridiplantae</taxon>
        <taxon>Streptophyta</taxon>
        <taxon>Embryophyta</taxon>
        <taxon>Tracheophyta</taxon>
        <taxon>Spermatophyta</taxon>
        <taxon>Magnoliopsida</taxon>
        <taxon>eudicotyledons</taxon>
        <taxon>Gunneridae</taxon>
        <taxon>Pentapetalae</taxon>
        <taxon>rosids</taxon>
        <taxon>fabids</taxon>
        <taxon>Fabales</taxon>
        <taxon>Fabaceae</taxon>
        <taxon>Caesalpinioideae</taxon>
        <taxon>Cassia clade</taxon>
        <taxon>Senna</taxon>
    </lineage>
</organism>
<gene>
    <name evidence="1" type="ORF">G2W53_033063</name>
</gene>
<evidence type="ECO:0000313" key="2">
    <source>
        <dbReference type="Proteomes" id="UP000634136"/>
    </source>
</evidence>
<comment type="caution">
    <text evidence="1">The sequence shown here is derived from an EMBL/GenBank/DDBJ whole genome shotgun (WGS) entry which is preliminary data.</text>
</comment>